<accession>A0A6G6XGS9</accession>
<proteinExistence type="predicted"/>
<reference evidence="1 2" key="1">
    <citation type="submission" date="2019-10" db="EMBL/GenBank/DDBJ databases">
        <title>Genome of the temperate Pseudomonas aerugionosa phage vB_Pae-SS2019XI.</title>
        <authorList>
            <person name="Hammerl J.A."/>
            <person name="Jaeckel C."/>
            <person name="Schnehle S."/>
            <person name="Schmoger S."/>
        </authorList>
    </citation>
    <scope>NUCLEOTIDE SEQUENCE [LARGE SCALE GENOMIC DNA]</scope>
</reference>
<name>A0A6G6XGS9_9CAUD</name>
<sequence length="68" mass="7944">MKTGSRSDLTNIWRWNAQAGYWALVRDAYRENVARWLEIFRSDEPGVVFKASKKRPHKSPGVTHGEER</sequence>
<organism evidence="1 2">
    <name type="scientific">Pseudomonas phage vB_Pae-SS2019XI</name>
    <dbReference type="NCBI Taxonomy" id="2660688"/>
    <lineage>
        <taxon>Viruses</taxon>
        <taxon>Duplodnaviria</taxon>
        <taxon>Heunggongvirae</taxon>
        <taxon>Uroviricota</taxon>
        <taxon>Caudoviricetes</taxon>
        <taxon>Casjensviridae</taxon>
        <taxon>Maxdohrnvirus</taxon>
        <taxon>Maxdohrnvirus SS2019XI</taxon>
    </lineage>
</organism>
<evidence type="ECO:0000313" key="2">
    <source>
        <dbReference type="Proteomes" id="UP000502584"/>
    </source>
</evidence>
<keyword evidence="2" id="KW-1185">Reference proteome</keyword>
<dbReference type="Proteomes" id="UP000502584">
    <property type="component" value="Segment"/>
</dbReference>
<gene>
    <name evidence="1" type="ORF">vBPaeSS2019XI_064</name>
</gene>
<protein>
    <submittedName>
        <fullName evidence="1">Uncharacterized protein</fullName>
    </submittedName>
</protein>
<evidence type="ECO:0000313" key="1">
    <source>
        <dbReference type="EMBL" id="QIG56942.1"/>
    </source>
</evidence>
<dbReference type="EMBL" id="MN536026">
    <property type="protein sequence ID" value="QIG56942.1"/>
    <property type="molecule type" value="Genomic_DNA"/>
</dbReference>